<dbReference type="CDD" id="cd11392">
    <property type="entry name" value="bHLH_ScPHO4_like"/>
    <property type="match status" value="1"/>
</dbReference>
<dbReference type="GeneID" id="81435012"/>
<dbReference type="Proteomes" id="UP001147782">
    <property type="component" value="Unassembled WGS sequence"/>
</dbReference>
<keyword evidence="2" id="KW-1185">Reference proteome</keyword>
<dbReference type="GO" id="GO:0006355">
    <property type="term" value="P:regulation of DNA-templated transcription"/>
    <property type="evidence" value="ECO:0007669"/>
    <property type="project" value="InterPro"/>
</dbReference>
<comment type="caution">
    <text evidence="1">The sequence shown here is derived from an EMBL/GenBank/DDBJ whole genome shotgun (WGS) entry which is preliminary data.</text>
</comment>
<dbReference type="AlphaFoldDB" id="A0A9W9SKZ0"/>
<dbReference type="PANTHER" id="PTHR36167">
    <property type="entry name" value="C2H2 FINGER DOMAIN TRANSCRIPTION FACTOR (EUROFUNG)-RELATED"/>
    <property type="match status" value="1"/>
</dbReference>
<reference evidence="1" key="1">
    <citation type="submission" date="2022-11" db="EMBL/GenBank/DDBJ databases">
        <authorList>
            <person name="Petersen C."/>
        </authorList>
    </citation>
    <scope>NUCLEOTIDE SEQUENCE</scope>
    <source>
        <strain evidence="1">IBT 29864</strain>
    </source>
</reference>
<organism evidence="1 2">
    <name type="scientific">Penicillium cataractarum</name>
    <dbReference type="NCBI Taxonomy" id="2100454"/>
    <lineage>
        <taxon>Eukaryota</taxon>
        <taxon>Fungi</taxon>
        <taxon>Dikarya</taxon>
        <taxon>Ascomycota</taxon>
        <taxon>Pezizomycotina</taxon>
        <taxon>Eurotiomycetes</taxon>
        <taxon>Eurotiomycetidae</taxon>
        <taxon>Eurotiales</taxon>
        <taxon>Aspergillaceae</taxon>
        <taxon>Penicillium</taxon>
    </lineage>
</organism>
<proteinExistence type="predicted"/>
<dbReference type="InterPro" id="IPR039327">
    <property type="entry name" value="CON7-like"/>
</dbReference>
<gene>
    <name evidence="1" type="ORF">N7496_002904</name>
</gene>
<name>A0A9W9SKZ0_9EURO</name>
<sequence>MSGLEAVGIAANLGTKLSVKLFSFYRQIQNANQAIQHLSSDVALTCAILRKLGDSLKQDETSKLCSPEGHLTAQQMLKQCEQVLLQIQTMIDESHAFGKSRWQQATSKLRNVLNEPDVNLVKPQHVETTNLNPTVCLASLSQTAEPAISSQKNSSNPANQEVQDYNSLIKAMLREIDGCKSKLEKSRHSRIRDGVLNVHSTEIVHFQRNYGPSIFQCFEDSIFDDSIVSQPVATGDLPNISLRPPAMSPRDLPKRIVDDGDNISQDTLLRSKSNYEHIIDGSLVPGISYPTSQKQASLGVNTSKKEKEIGRMFNNTFILEMTVGYMKKFQLSLKGSDTSVETSVETNVPAKLRSEHDQLEISKQGPRNRVIAALKEIESLIPSEFVQARLVKDKAISGVNPKSNAEDDPMARGRSKATIVEMAVDYIREMQQNLV</sequence>
<dbReference type="RefSeq" id="XP_056558047.1">
    <property type="nucleotide sequence ID" value="XM_056695835.1"/>
</dbReference>
<dbReference type="EMBL" id="JAPZBS010000002">
    <property type="protein sequence ID" value="KAJ5380476.1"/>
    <property type="molecule type" value="Genomic_DNA"/>
</dbReference>
<evidence type="ECO:0008006" key="3">
    <source>
        <dbReference type="Google" id="ProtNLM"/>
    </source>
</evidence>
<evidence type="ECO:0000313" key="2">
    <source>
        <dbReference type="Proteomes" id="UP001147782"/>
    </source>
</evidence>
<evidence type="ECO:0000313" key="1">
    <source>
        <dbReference type="EMBL" id="KAJ5380476.1"/>
    </source>
</evidence>
<reference evidence="1" key="2">
    <citation type="journal article" date="2023" name="IMA Fungus">
        <title>Comparative genomic study of the Penicillium genus elucidates a diverse pangenome and 15 lateral gene transfer events.</title>
        <authorList>
            <person name="Petersen C."/>
            <person name="Sorensen T."/>
            <person name="Nielsen M.R."/>
            <person name="Sondergaard T.E."/>
            <person name="Sorensen J.L."/>
            <person name="Fitzpatrick D.A."/>
            <person name="Frisvad J.C."/>
            <person name="Nielsen K.L."/>
        </authorList>
    </citation>
    <scope>NUCLEOTIDE SEQUENCE</scope>
    <source>
        <strain evidence="1">IBT 29864</strain>
    </source>
</reference>
<dbReference type="OrthoDB" id="5431013at2759"/>
<accession>A0A9W9SKZ0</accession>
<dbReference type="Gene3D" id="4.10.280.10">
    <property type="entry name" value="Helix-loop-helix DNA-binding domain"/>
    <property type="match status" value="1"/>
</dbReference>
<dbReference type="PANTHER" id="PTHR36167:SF3">
    <property type="entry name" value="C2H2 FINGER DOMAIN TRANSCRIPTION FACTOR (EUROFUNG)-RELATED"/>
    <property type="match status" value="1"/>
</dbReference>
<dbReference type="InterPro" id="IPR036638">
    <property type="entry name" value="HLH_DNA-bd_sf"/>
</dbReference>
<protein>
    <recommendedName>
        <fullName evidence="3">BHLH domain-containing protein</fullName>
    </recommendedName>
</protein>
<dbReference type="GO" id="GO:0046983">
    <property type="term" value="F:protein dimerization activity"/>
    <property type="evidence" value="ECO:0007669"/>
    <property type="project" value="InterPro"/>
</dbReference>